<dbReference type="Pfam" id="PF01498">
    <property type="entry name" value="HTH_Tnp_Tc3_2"/>
    <property type="match status" value="1"/>
</dbReference>
<dbReference type="Proteomes" id="UP001150904">
    <property type="component" value="Unassembled WGS sequence"/>
</dbReference>
<feature type="domain" description="Transposase Tc1-like" evidence="2">
    <location>
        <begin position="92"/>
        <end position="150"/>
    </location>
</feature>
<reference evidence="3" key="1">
    <citation type="submission" date="2022-12" db="EMBL/GenBank/DDBJ databases">
        <authorList>
            <person name="Petersen C."/>
        </authorList>
    </citation>
    <scope>NUCLEOTIDE SEQUENCE</scope>
    <source>
        <strain evidence="3">IBT 15544</strain>
    </source>
</reference>
<organism evidence="3 4">
    <name type="scientific">Penicillium cinerascens</name>
    <dbReference type="NCBI Taxonomy" id="70096"/>
    <lineage>
        <taxon>Eukaryota</taxon>
        <taxon>Fungi</taxon>
        <taxon>Dikarya</taxon>
        <taxon>Ascomycota</taxon>
        <taxon>Pezizomycotina</taxon>
        <taxon>Eurotiomycetes</taxon>
        <taxon>Eurotiomycetidae</taxon>
        <taxon>Eurotiales</taxon>
        <taxon>Aspergillaceae</taxon>
        <taxon>Penicillium</taxon>
    </lineage>
</organism>
<gene>
    <name evidence="3" type="ORF">N7498_004678</name>
</gene>
<accession>A0A9W9MM64</accession>
<dbReference type="GO" id="GO:0003677">
    <property type="term" value="F:DNA binding"/>
    <property type="evidence" value="ECO:0007669"/>
    <property type="project" value="InterPro"/>
</dbReference>
<dbReference type="InterPro" id="IPR009057">
    <property type="entry name" value="Homeodomain-like_sf"/>
</dbReference>
<evidence type="ECO:0000313" key="3">
    <source>
        <dbReference type="EMBL" id="KAJ5203799.1"/>
    </source>
</evidence>
<sequence>MPPTKTAPTPSRKAPVGSPRRPNCELDAGMRTKIVELKTVALWSYRQIHAEYPSIPLSTIKYTVSKAREREKNATLPRSGRPKVLDEADKEVILQKIREEPHVKYDDLLAAVSNKCKKDSIARLLAAEGLKKRRVMKQPYLKEDHATKRLL</sequence>
<dbReference type="GO" id="GO:0015074">
    <property type="term" value="P:DNA integration"/>
    <property type="evidence" value="ECO:0007669"/>
    <property type="project" value="InterPro"/>
</dbReference>
<dbReference type="GO" id="GO:0006313">
    <property type="term" value="P:DNA transposition"/>
    <property type="evidence" value="ECO:0007669"/>
    <property type="project" value="InterPro"/>
</dbReference>
<proteinExistence type="predicted"/>
<dbReference type="EMBL" id="JAPQKR010000012">
    <property type="protein sequence ID" value="KAJ5203799.1"/>
    <property type="molecule type" value="Genomic_DNA"/>
</dbReference>
<keyword evidence="4" id="KW-1185">Reference proteome</keyword>
<comment type="caution">
    <text evidence="3">The sequence shown here is derived from an EMBL/GenBank/DDBJ whole genome shotgun (WGS) entry which is preliminary data.</text>
</comment>
<evidence type="ECO:0000259" key="2">
    <source>
        <dbReference type="Pfam" id="PF01498"/>
    </source>
</evidence>
<protein>
    <recommendedName>
        <fullName evidence="2">Transposase Tc1-like domain-containing protein</fullName>
    </recommendedName>
</protein>
<dbReference type="GeneID" id="83179041"/>
<dbReference type="RefSeq" id="XP_058308278.1">
    <property type="nucleotide sequence ID" value="XM_058451740.1"/>
</dbReference>
<dbReference type="SUPFAM" id="SSF46689">
    <property type="entry name" value="Homeodomain-like"/>
    <property type="match status" value="1"/>
</dbReference>
<evidence type="ECO:0000256" key="1">
    <source>
        <dbReference type="SAM" id="MobiDB-lite"/>
    </source>
</evidence>
<dbReference type="InterPro" id="IPR002492">
    <property type="entry name" value="Transposase_Tc1-like"/>
</dbReference>
<evidence type="ECO:0000313" key="4">
    <source>
        <dbReference type="Proteomes" id="UP001150904"/>
    </source>
</evidence>
<dbReference type="OrthoDB" id="5151590at2759"/>
<reference evidence="3" key="2">
    <citation type="journal article" date="2023" name="IMA Fungus">
        <title>Comparative genomic study of the Penicillium genus elucidates a diverse pangenome and 15 lateral gene transfer events.</title>
        <authorList>
            <person name="Petersen C."/>
            <person name="Sorensen T."/>
            <person name="Nielsen M.R."/>
            <person name="Sondergaard T.E."/>
            <person name="Sorensen J.L."/>
            <person name="Fitzpatrick D.A."/>
            <person name="Frisvad J.C."/>
            <person name="Nielsen K.L."/>
        </authorList>
    </citation>
    <scope>NUCLEOTIDE SEQUENCE</scope>
    <source>
        <strain evidence="3">IBT 15544</strain>
    </source>
</reference>
<dbReference type="AlphaFoldDB" id="A0A9W9MM64"/>
<feature type="region of interest" description="Disordered" evidence="1">
    <location>
        <begin position="1"/>
        <end position="24"/>
    </location>
</feature>
<name>A0A9W9MM64_9EURO</name>